<sequence length="150" mass="16827">MCHHPIGQNVWQTVILPVDLRYAFVDNPLPLYQPEFIGVQSPTLFRASSIQYLGILYRLLSVAKACATSLALRDTYRNSILSNMQNLSFISFTRLLIFDLSSSTNLSLLMTVKAPPSTKTFLKPNSFVKITACRHACAFTIVEFNTCLFG</sequence>
<gene>
    <name evidence="1" type="ORF">ES288_A08G109900v1</name>
</gene>
<dbReference type="AlphaFoldDB" id="A0A5D2FJZ5"/>
<evidence type="ECO:0000313" key="2">
    <source>
        <dbReference type="Proteomes" id="UP000323506"/>
    </source>
</evidence>
<organism evidence="1 2">
    <name type="scientific">Gossypium darwinii</name>
    <name type="common">Darwin's cotton</name>
    <name type="synonym">Gossypium barbadense var. darwinii</name>
    <dbReference type="NCBI Taxonomy" id="34276"/>
    <lineage>
        <taxon>Eukaryota</taxon>
        <taxon>Viridiplantae</taxon>
        <taxon>Streptophyta</taxon>
        <taxon>Embryophyta</taxon>
        <taxon>Tracheophyta</taxon>
        <taxon>Spermatophyta</taxon>
        <taxon>Magnoliopsida</taxon>
        <taxon>eudicotyledons</taxon>
        <taxon>Gunneridae</taxon>
        <taxon>Pentapetalae</taxon>
        <taxon>rosids</taxon>
        <taxon>malvids</taxon>
        <taxon>Malvales</taxon>
        <taxon>Malvaceae</taxon>
        <taxon>Malvoideae</taxon>
        <taxon>Gossypium</taxon>
    </lineage>
</organism>
<keyword evidence="2" id="KW-1185">Reference proteome</keyword>
<dbReference type="Proteomes" id="UP000323506">
    <property type="component" value="Chromosome A08"/>
</dbReference>
<name>A0A5D2FJZ5_GOSDA</name>
<protein>
    <submittedName>
        <fullName evidence="1">Uncharacterized protein</fullName>
    </submittedName>
</protein>
<evidence type="ECO:0000313" key="1">
    <source>
        <dbReference type="EMBL" id="TYH05802.1"/>
    </source>
</evidence>
<proteinExistence type="predicted"/>
<dbReference type="EMBL" id="CM017695">
    <property type="protein sequence ID" value="TYH05802.1"/>
    <property type="molecule type" value="Genomic_DNA"/>
</dbReference>
<accession>A0A5D2FJZ5</accession>
<reference evidence="1 2" key="1">
    <citation type="submission" date="2019-06" db="EMBL/GenBank/DDBJ databases">
        <title>WGS assembly of Gossypium darwinii.</title>
        <authorList>
            <person name="Chen Z.J."/>
            <person name="Sreedasyam A."/>
            <person name="Ando A."/>
            <person name="Song Q."/>
            <person name="De L."/>
            <person name="Hulse-Kemp A."/>
            <person name="Ding M."/>
            <person name="Ye W."/>
            <person name="Kirkbride R."/>
            <person name="Jenkins J."/>
            <person name="Plott C."/>
            <person name="Lovell J."/>
            <person name="Lin Y.-M."/>
            <person name="Vaughn R."/>
            <person name="Liu B."/>
            <person name="Li W."/>
            <person name="Simpson S."/>
            <person name="Scheffler B."/>
            <person name="Saski C."/>
            <person name="Grover C."/>
            <person name="Hu G."/>
            <person name="Conover J."/>
            <person name="Carlson J."/>
            <person name="Shu S."/>
            <person name="Boston L."/>
            <person name="Williams M."/>
            <person name="Peterson D."/>
            <person name="Mcgee K."/>
            <person name="Jones D."/>
            <person name="Wendel J."/>
            <person name="Stelly D."/>
            <person name="Grimwood J."/>
            <person name="Schmutz J."/>
        </authorList>
    </citation>
    <scope>NUCLEOTIDE SEQUENCE [LARGE SCALE GENOMIC DNA]</scope>
    <source>
        <strain evidence="1">1808015.09</strain>
    </source>
</reference>